<keyword evidence="2" id="KW-0813">Transport</keyword>
<comment type="caution">
    <text evidence="8">The sequence shown here is derived from an EMBL/GenBank/DDBJ whole genome shotgun (WGS) entry which is preliminary data.</text>
</comment>
<evidence type="ECO:0000256" key="6">
    <source>
        <dbReference type="SAM" id="MobiDB-lite"/>
    </source>
</evidence>
<feature type="transmembrane region" description="Helical" evidence="7">
    <location>
        <begin position="382"/>
        <end position="401"/>
    </location>
</feature>
<name>A0A1C1D244_9EURO</name>
<evidence type="ECO:0000313" key="8">
    <source>
        <dbReference type="EMBL" id="OCT54780.1"/>
    </source>
</evidence>
<sequence length="520" mass="57768">MAEKPLSVSHVEKSDEALSHSSDRNDEETSTPTGQDWTPEEERALVYVCPAPHATHAPKTDKTASKKLDWRVFPMLCVVFGLSLLDRTNISAAYIAGMAVDLELTVGARYSIALLVFFIGQYLSPRFEKRECAVHADVRHQGYAIFELPSNLVIRRLGAQIWLGFLITAWGLCVLGMGFVHSWEALTMLKVFPGGVFIIGSWYRQFETARRVSLFYMASLLSSGFGPIFAYALSLIRVGDGMYRSGWRWIFIIEGIATVVAGLISPIFLVEFPERVKWLNPRQKYIAQARLQADQAAKAYVHPTLKESMKMLLDWKLIVYSIQYFVAASSVYSIAYFQPIILREGMGFSYALAQILGSPPYMFAIIASLAMAWVSDHYRVRWPVLVFQSGIGIVGLLVILYPKPPGVRYFGLFLAVFGCQANVPGTLAYGQSQTADVRKKGVVAAVMISVGAAGGITGSTIFRSQDAPQYLPGMWSTIAMQVLYSAVTFGMSMYLKRQNRLADEGKRPALEGVEGFRYAP</sequence>
<gene>
    <name evidence="8" type="ORF">CLCR_02815</name>
</gene>
<feature type="transmembrane region" description="Helical" evidence="7">
    <location>
        <begin position="349"/>
        <end position="370"/>
    </location>
</feature>
<feature type="transmembrane region" description="Helical" evidence="7">
    <location>
        <begin position="407"/>
        <end position="429"/>
    </location>
</feature>
<dbReference type="Proteomes" id="UP000094526">
    <property type="component" value="Unassembled WGS sequence"/>
</dbReference>
<protein>
    <submittedName>
        <fullName evidence="8">Pantothenate transporter</fullName>
    </submittedName>
</protein>
<reference evidence="9" key="1">
    <citation type="submission" date="2015-07" db="EMBL/GenBank/DDBJ databases">
        <authorList>
            <person name="Teixeira M.M."/>
            <person name="Souza R.C."/>
            <person name="Almeida L.G."/>
            <person name="Vicente V.A."/>
            <person name="de Hoog S."/>
            <person name="Bocca A.L."/>
            <person name="de Almeida S.R."/>
            <person name="Vasconcelos A.T."/>
            <person name="Felipe M.S."/>
        </authorList>
    </citation>
    <scope>NUCLEOTIDE SEQUENCE [LARGE SCALE GENOMIC DNA]</scope>
    <source>
        <strain evidence="9">KSF</strain>
    </source>
</reference>
<dbReference type="PANTHER" id="PTHR43791">
    <property type="entry name" value="PERMEASE-RELATED"/>
    <property type="match status" value="1"/>
</dbReference>
<feature type="region of interest" description="Disordered" evidence="6">
    <location>
        <begin position="1"/>
        <end position="38"/>
    </location>
</feature>
<evidence type="ECO:0000313" key="9">
    <source>
        <dbReference type="Proteomes" id="UP000094526"/>
    </source>
</evidence>
<keyword evidence="3 7" id="KW-0812">Transmembrane</keyword>
<comment type="subcellular location">
    <subcellularLocation>
        <location evidence="1">Membrane</location>
        <topology evidence="1">Multi-pass membrane protein</topology>
    </subcellularLocation>
</comment>
<feature type="transmembrane region" description="Helical" evidence="7">
    <location>
        <begin position="474"/>
        <end position="495"/>
    </location>
</feature>
<dbReference type="Pfam" id="PF07690">
    <property type="entry name" value="MFS_1"/>
    <property type="match status" value="1"/>
</dbReference>
<proteinExistence type="predicted"/>
<feature type="transmembrane region" description="Helical" evidence="7">
    <location>
        <begin position="215"/>
        <end position="236"/>
    </location>
</feature>
<evidence type="ECO:0000256" key="3">
    <source>
        <dbReference type="ARBA" id="ARBA00022692"/>
    </source>
</evidence>
<keyword evidence="4 7" id="KW-1133">Transmembrane helix</keyword>
<dbReference type="OrthoDB" id="3639251at2759"/>
<feature type="compositionally biased region" description="Basic and acidic residues" evidence="6">
    <location>
        <begin position="10"/>
        <end position="24"/>
    </location>
</feature>
<dbReference type="GO" id="GO:0022857">
    <property type="term" value="F:transmembrane transporter activity"/>
    <property type="evidence" value="ECO:0007669"/>
    <property type="project" value="InterPro"/>
</dbReference>
<dbReference type="EMBL" id="LGRB01000003">
    <property type="protein sequence ID" value="OCT54780.1"/>
    <property type="molecule type" value="Genomic_DNA"/>
</dbReference>
<dbReference type="SUPFAM" id="SSF103473">
    <property type="entry name" value="MFS general substrate transporter"/>
    <property type="match status" value="2"/>
</dbReference>
<dbReference type="FunFam" id="1.20.1250.20:FF:000013">
    <property type="entry name" value="MFS general substrate transporter"/>
    <property type="match status" value="1"/>
</dbReference>
<feature type="transmembrane region" description="Helical" evidence="7">
    <location>
        <begin position="441"/>
        <end position="462"/>
    </location>
</feature>
<dbReference type="Gene3D" id="1.20.1250.20">
    <property type="entry name" value="MFS general substrate transporter like domains"/>
    <property type="match status" value="2"/>
</dbReference>
<dbReference type="PANTHER" id="PTHR43791:SF47">
    <property type="entry name" value="MAJOR FACILITATOR SUPERFAMILY (MFS) PROFILE DOMAIN-CONTAINING PROTEIN-RELATED"/>
    <property type="match status" value="1"/>
</dbReference>
<accession>A0A1C1D244</accession>
<keyword evidence="5 7" id="KW-0472">Membrane</keyword>
<dbReference type="VEuPathDB" id="FungiDB:CLCR_02815"/>
<dbReference type="GO" id="GO:0016020">
    <property type="term" value="C:membrane"/>
    <property type="evidence" value="ECO:0007669"/>
    <property type="project" value="UniProtKB-SubCell"/>
</dbReference>
<evidence type="ECO:0000256" key="2">
    <source>
        <dbReference type="ARBA" id="ARBA00022448"/>
    </source>
</evidence>
<feature type="transmembrane region" description="Helical" evidence="7">
    <location>
        <begin position="161"/>
        <end position="179"/>
    </location>
</feature>
<dbReference type="InterPro" id="IPR036259">
    <property type="entry name" value="MFS_trans_sf"/>
</dbReference>
<keyword evidence="9" id="KW-1185">Reference proteome</keyword>
<feature type="transmembrane region" description="Helical" evidence="7">
    <location>
        <begin position="248"/>
        <end position="270"/>
    </location>
</feature>
<dbReference type="InterPro" id="IPR011701">
    <property type="entry name" value="MFS"/>
</dbReference>
<dbReference type="VEuPathDB" id="FungiDB:G647_04874"/>
<evidence type="ECO:0000256" key="5">
    <source>
        <dbReference type="ARBA" id="ARBA00023136"/>
    </source>
</evidence>
<organism evidence="8 9">
    <name type="scientific">Cladophialophora carrionii</name>
    <dbReference type="NCBI Taxonomy" id="86049"/>
    <lineage>
        <taxon>Eukaryota</taxon>
        <taxon>Fungi</taxon>
        <taxon>Dikarya</taxon>
        <taxon>Ascomycota</taxon>
        <taxon>Pezizomycotina</taxon>
        <taxon>Eurotiomycetes</taxon>
        <taxon>Chaetothyriomycetidae</taxon>
        <taxon>Chaetothyriales</taxon>
        <taxon>Herpotrichiellaceae</taxon>
        <taxon>Cladophialophora</taxon>
    </lineage>
</organism>
<dbReference type="AlphaFoldDB" id="A0A1C1D244"/>
<evidence type="ECO:0000256" key="7">
    <source>
        <dbReference type="SAM" id="Phobius"/>
    </source>
</evidence>
<evidence type="ECO:0000256" key="4">
    <source>
        <dbReference type="ARBA" id="ARBA00022989"/>
    </source>
</evidence>
<dbReference type="eggNOG" id="KOG2533">
    <property type="taxonomic scope" value="Eukaryota"/>
</dbReference>
<feature type="transmembrane region" description="Helical" evidence="7">
    <location>
        <begin position="317"/>
        <end position="337"/>
    </location>
</feature>
<evidence type="ECO:0000256" key="1">
    <source>
        <dbReference type="ARBA" id="ARBA00004141"/>
    </source>
</evidence>